<keyword evidence="3" id="KW-1003">Cell membrane</keyword>
<keyword evidence="5" id="KW-0997">Cell inner membrane</keyword>
<feature type="transmembrane region" description="Helical" evidence="12">
    <location>
        <begin position="40"/>
        <end position="63"/>
    </location>
</feature>
<dbReference type="InterPro" id="IPR000620">
    <property type="entry name" value="EamA_dom"/>
</dbReference>
<evidence type="ECO:0000256" key="1">
    <source>
        <dbReference type="ARBA" id="ARBA00004651"/>
    </source>
</evidence>
<keyword evidence="9 12" id="KW-1133">Transmembrane helix</keyword>
<feature type="transmembrane region" description="Helical" evidence="12">
    <location>
        <begin position="101"/>
        <end position="119"/>
    </location>
</feature>
<dbReference type="InterPro" id="IPR000390">
    <property type="entry name" value="Small_drug/metabolite_transptr"/>
</dbReference>
<evidence type="ECO:0000256" key="9">
    <source>
        <dbReference type="ARBA" id="ARBA00022989"/>
    </source>
</evidence>
<protein>
    <recommendedName>
        <fullName evidence="13">EamA domain-containing protein</fullName>
    </recommendedName>
</protein>
<evidence type="ECO:0000256" key="10">
    <source>
        <dbReference type="ARBA" id="ARBA00023098"/>
    </source>
</evidence>
<keyword evidence="4" id="KW-0444">Lipid biosynthesis</keyword>
<evidence type="ECO:0000256" key="8">
    <source>
        <dbReference type="ARBA" id="ARBA00022985"/>
    </source>
</evidence>
<dbReference type="GO" id="GO:0022857">
    <property type="term" value="F:transmembrane transporter activity"/>
    <property type="evidence" value="ECO:0007669"/>
    <property type="project" value="InterPro"/>
</dbReference>
<gene>
    <name evidence="14" type="ORF">NIES806_16950</name>
</gene>
<dbReference type="GO" id="GO:0005886">
    <property type="term" value="C:plasma membrane"/>
    <property type="evidence" value="ECO:0007669"/>
    <property type="project" value="UniProtKB-SubCell"/>
</dbReference>
<accession>A0A1Z4V1U4</accession>
<evidence type="ECO:0000256" key="5">
    <source>
        <dbReference type="ARBA" id="ARBA00022519"/>
    </source>
</evidence>
<evidence type="ECO:0000256" key="7">
    <source>
        <dbReference type="ARBA" id="ARBA00022692"/>
    </source>
</evidence>
<evidence type="ECO:0000256" key="4">
    <source>
        <dbReference type="ARBA" id="ARBA00022516"/>
    </source>
</evidence>
<dbReference type="RefSeq" id="WP_096666255.1">
    <property type="nucleotide sequence ID" value="NZ_AP018316.1"/>
</dbReference>
<evidence type="ECO:0000259" key="13">
    <source>
        <dbReference type="Pfam" id="PF00892"/>
    </source>
</evidence>
<evidence type="ECO:0000256" key="6">
    <source>
        <dbReference type="ARBA" id="ARBA00022556"/>
    </source>
</evidence>
<keyword evidence="10" id="KW-0443">Lipid metabolism</keyword>
<comment type="similarity">
    <text evidence="2">Belongs to the EamA transporter family.</text>
</comment>
<keyword evidence="7 12" id="KW-0812">Transmembrane</keyword>
<organism evidence="14 15">
    <name type="scientific">Dolichospermum compactum NIES-806</name>
    <dbReference type="NCBI Taxonomy" id="1973481"/>
    <lineage>
        <taxon>Bacteria</taxon>
        <taxon>Bacillati</taxon>
        <taxon>Cyanobacteriota</taxon>
        <taxon>Cyanophyceae</taxon>
        <taxon>Nostocales</taxon>
        <taxon>Aphanizomenonaceae</taxon>
        <taxon>Dolichospermum</taxon>
        <taxon>Dolichospermum compactum</taxon>
    </lineage>
</organism>
<dbReference type="OrthoDB" id="517481at2"/>
<evidence type="ECO:0000313" key="14">
    <source>
        <dbReference type="EMBL" id="BAZ85492.1"/>
    </source>
</evidence>
<reference evidence="14 15" key="1">
    <citation type="submission" date="2017-06" db="EMBL/GenBank/DDBJ databases">
        <title>Genome sequencing of cyanobaciteial culture collection at National Institute for Environmental Studies (NIES).</title>
        <authorList>
            <person name="Hirose Y."/>
            <person name="Shimura Y."/>
            <person name="Fujisawa T."/>
            <person name="Nakamura Y."/>
            <person name="Kawachi M."/>
        </authorList>
    </citation>
    <scope>NUCLEOTIDE SEQUENCE [LARGE SCALE GENOMIC DNA]</scope>
    <source>
        <strain evidence="14 15">NIES-806</strain>
    </source>
</reference>
<name>A0A1Z4V1U4_9CYAN</name>
<evidence type="ECO:0000256" key="3">
    <source>
        <dbReference type="ARBA" id="ARBA00022475"/>
    </source>
</evidence>
<evidence type="ECO:0000256" key="2">
    <source>
        <dbReference type="ARBA" id="ARBA00007362"/>
    </source>
</evidence>
<dbReference type="KEGG" id="dcm:NIES806_16950"/>
<proteinExistence type="inferred from homology"/>
<keyword evidence="15" id="KW-1185">Reference proteome</keyword>
<dbReference type="InterPro" id="IPR037185">
    <property type="entry name" value="EmrE-like"/>
</dbReference>
<keyword evidence="6" id="KW-0441">Lipid A biosynthesis</keyword>
<evidence type="ECO:0000313" key="15">
    <source>
        <dbReference type="Proteomes" id="UP000218702"/>
    </source>
</evidence>
<dbReference type="Pfam" id="PF00892">
    <property type="entry name" value="EamA"/>
    <property type="match status" value="1"/>
</dbReference>
<keyword evidence="11 12" id="KW-0472">Membrane</keyword>
<feature type="domain" description="EamA" evidence="13">
    <location>
        <begin position="50"/>
        <end position="116"/>
    </location>
</feature>
<evidence type="ECO:0000256" key="12">
    <source>
        <dbReference type="SAM" id="Phobius"/>
    </source>
</evidence>
<comment type="subcellular location">
    <subcellularLocation>
        <location evidence="1">Cell membrane</location>
        <topology evidence="1">Multi-pass membrane protein</topology>
    </subcellularLocation>
</comment>
<dbReference type="Proteomes" id="UP000218702">
    <property type="component" value="Chromosome"/>
</dbReference>
<dbReference type="EMBL" id="AP018316">
    <property type="protein sequence ID" value="BAZ85492.1"/>
    <property type="molecule type" value="Genomic_DNA"/>
</dbReference>
<feature type="transmembrane region" description="Helical" evidence="12">
    <location>
        <begin position="75"/>
        <end position="95"/>
    </location>
</feature>
<dbReference type="Gene3D" id="1.10.3730.20">
    <property type="match status" value="1"/>
</dbReference>
<dbReference type="PANTHER" id="PTHR30561:SF9">
    <property type="entry name" value="4-AMINO-4-DEOXY-L-ARABINOSE-PHOSPHOUNDECAPRENOL FLIPPASE SUBUNIT ARNF-RELATED"/>
    <property type="match status" value="1"/>
</dbReference>
<sequence length="121" mass="13665">MNHLYILLTILFTVYGQIIIKWQVQIAGAFPQDNIEKLQYIIRLLLNPWVISSFTCAFLAALSWMAAMTKFPLSYAYPFMSLAFVLVMFLSAVFFKEPVTIPKSIGLGLIILGIIIGSSKR</sequence>
<evidence type="ECO:0000256" key="11">
    <source>
        <dbReference type="ARBA" id="ARBA00023136"/>
    </source>
</evidence>
<keyword evidence="8" id="KW-0448">Lipopolysaccharide biosynthesis</keyword>
<dbReference type="GO" id="GO:0009103">
    <property type="term" value="P:lipopolysaccharide biosynthetic process"/>
    <property type="evidence" value="ECO:0007669"/>
    <property type="project" value="UniProtKB-KW"/>
</dbReference>
<dbReference type="SUPFAM" id="SSF103481">
    <property type="entry name" value="Multidrug resistance efflux transporter EmrE"/>
    <property type="match status" value="1"/>
</dbReference>
<dbReference type="AlphaFoldDB" id="A0A1Z4V1U4"/>
<dbReference type="PANTHER" id="PTHR30561">
    <property type="entry name" value="SMR FAMILY PROTON-DEPENDENT DRUG EFFLUX TRANSPORTER SUGE"/>
    <property type="match status" value="1"/>
</dbReference>